<evidence type="ECO:0000259" key="1">
    <source>
        <dbReference type="Pfam" id="PF00534"/>
    </source>
</evidence>
<keyword evidence="2" id="KW-0808">Transferase</keyword>
<organism evidence="2 3">
    <name type="scientific">Candidatus Gottesmanbacteria bacterium GW2011_GWA1_44_24b</name>
    <dbReference type="NCBI Taxonomy" id="1618437"/>
    <lineage>
        <taxon>Bacteria</taxon>
        <taxon>Candidatus Gottesmaniibacteriota</taxon>
    </lineage>
</organism>
<gene>
    <name evidence="2" type="ORF">UW52_C0001G0023</name>
</gene>
<proteinExistence type="predicted"/>
<dbReference type="EMBL" id="LCIQ01000001">
    <property type="protein sequence ID" value="KKT61585.1"/>
    <property type="molecule type" value="Genomic_DNA"/>
</dbReference>
<dbReference type="InterPro" id="IPR001296">
    <property type="entry name" value="Glyco_trans_1"/>
</dbReference>
<dbReference type="GO" id="GO:0016020">
    <property type="term" value="C:membrane"/>
    <property type="evidence" value="ECO:0007669"/>
    <property type="project" value="TreeGrafter"/>
</dbReference>
<dbReference type="PANTHER" id="PTHR45919:SF1">
    <property type="entry name" value="GDP-MAN:MAN(3)GLCNAC(2)-PP-DOL ALPHA-1,2-MANNOSYLTRANSFERASE"/>
    <property type="match status" value="1"/>
</dbReference>
<dbReference type="InterPro" id="IPR038013">
    <property type="entry name" value="ALG11"/>
</dbReference>
<feature type="domain" description="Glycosyl transferase family 1" evidence="1">
    <location>
        <begin position="150"/>
        <end position="324"/>
    </location>
</feature>
<dbReference type="AlphaFoldDB" id="A0A0G1IR31"/>
<dbReference type="SUPFAM" id="SSF53756">
    <property type="entry name" value="UDP-Glycosyltransferase/glycogen phosphorylase"/>
    <property type="match status" value="1"/>
</dbReference>
<dbReference type="Proteomes" id="UP000034521">
    <property type="component" value="Unassembled WGS sequence"/>
</dbReference>
<dbReference type="GO" id="GO:0004377">
    <property type="term" value="F:GDP-Man:Man(3)GlcNAc(2)-PP-Dol alpha-1,2-mannosyltransferase activity"/>
    <property type="evidence" value="ECO:0007669"/>
    <property type="project" value="InterPro"/>
</dbReference>
<name>A0A0G1IR31_9BACT</name>
<accession>A0A0G1IR31</accession>
<comment type="caution">
    <text evidence="2">The sequence shown here is derived from an EMBL/GenBank/DDBJ whole genome shotgun (WGS) entry which is preliminary data.</text>
</comment>
<dbReference type="Pfam" id="PF00534">
    <property type="entry name" value="Glycos_transf_1"/>
    <property type="match status" value="1"/>
</dbReference>
<evidence type="ECO:0000313" key="2">
    <source>
        <dbReference type="EMBL" id="KKT61585.1"/>
    </source>
</evidence>
<reference evidence="2 3" key="1">
    <citation type="journal article" date="2015" name="Nature">
        <title>rRNA introns, odd ribosomes, and small enigmatic genomes across a large radiation of phyla.</title>
        <authorList>
            <person name="Brown C.T."/>
            <person name="Hug L.A."/>
            <person name="Thomas B.C."/>
            <person name="Sharon I."/>
            <person name="Castelle C.J."/>
            <person name="Singh A."/>
            <person name="Wilkins M.J."/>
            <person name="Williams K.H."/>
            <person name="Banfield J.F."/>
        </authorList>
    </citation>
    <scope>NUCLEOTIDE SEQUENCE [LARGE SCALE GENOMIC DNA]</scope>
</reference>
<evidence type="ECO:0000313" key="3">
    <source>
        <dbReference type="Proteomes" id="UP000034521"/>
    </source>
</evidence>
<dbReference type="Gene3D" id="3.40.50.2000">
    <property type="entry name" value="Glycogen Phosphorylase B"/>
    <property type="match status" value="2"/>
</dbReference>
<dbReference type="PANTHER" id="PTHR45919">
    <property type="entry name" value="GDP-MAN:MAN(3)GLCNAC(2)-PP-DOL ALPHA-1,2-MANNOSYLTRANSFERASE"/>
    <property type="match status" value="1"/>
</dbReference>
<dbReference type="GO" id="GO:0006487">
    <property type="term" value="P:protein N-linked glycosylation"/>
    <property type="evidence" value="ECO:0007669"/>
    <property type="project" value="TreeGrafter"/>
</dbReference>
<sequence length="348" mass="39660">MKIGFYSPYFDSLSGGERYVLTLAGHWSKAHTISIFWNDPAIIDKAQERFHIDLTHVQTVPNIFQNEPFLSKIFSSSQYDLIFFLSDGSIPSSLATYTILHFQVPFQTVSFPFWKRYKIHKIVCNSKFTKNAIDPSVGKNAEVIYPPVDIEKLHIGKKEKSILSVGRFSSFFQTKKQEILIDVFSEGMQKGVLKGWKLKCIGGLLPSDQKYFEMLKAKTRNLPIELLANASFDTLRDDYAKATLYWHSAGFGETNPQLMEHFGITTVEAMAAGCIPLVYNAGGQPEIIDQGKNGYLWNTKEECLEYTEKIIHSAKLQKTLQREAIVRSEAFSSSIFCQKFDRLLQDLF</sequence>
<protein>
    <submittedName>
        <fullName evidence="2">Glycosyl transferase family 2</fullName>
    </submittedName>
</protein>